<feature type="transmembrane region" description="Helical" evidence="5">
    <location>
        <begin position="66"/>
        <end position="93"/>
    </location>
</feature>
<dbReference type="AlphaFoldDB" id="A0A5F8H188"/>
<evidence type="ECO:0000313" key="7">
    <source>
        <dbReference type="Ensembl" id="ENSMODP00000053151.1"/>
    </source>
</evidence>
<dbReference type="Pfam" id="PF00916">
    <property type="entry name" value="Sulfate_transp"/>
    <property type="match status" value="1"/>
</dbReference>
<reference evidence="7" key="3">
    <citation type="submission" date="2025-09" db="UniProtKB">
        <authorList>
            <consortium name="Ensembl"/>
        </authorList>
    </citation>
    <scope>IDENTIFICATION</scope>
</reference>
<dbReference type="GeneTree" id="ENSGT01150000286920"/>
<protein>
    <submittedName>
        <fullName evidence="7">Solute carrier family 26 member 7</fullName>
    </submittedName>
</protein>
<dbReference type="GO" id="GO:0016020">
    <property type="term" value="C:membrane"/>
    <property type="evidence" value="ECO:0007669"/>
    <property type="project" value="UniProtKB-SubCell"/>
</dbReference>
<sequence length="254" mass="28109">MTEVKRKKNSVVWRKINSFHCADIKQWCRRRLPILEWAPRYNLKENLIPDTVSGIMLAVQQVTHGLAFAILSSVHPVFGLYGSLFPVIIYAIFGMGRHVATGTFALTSLISANAVERLVPQASQNFTTYSNSGVLGLSEFEMQRIGVATAVTFLGGIIQVAMFVLHLGSATFLLTEPVISAMTTGAATHVVTSQVKFLLGLKMPYISGPLGFFYLSKLRLREFRLCPGTGFLNIRVRIQIQDSQTTRESLTSHS</sequence>
<dbReference type="InterPro" id="IPR011547">
    <property type="entry name" value="SLC26A/SulP_dom"/>
</dbReference>
<dbReference type="PANTHER" id="PTHR11814">
    <property type="entry name" value="SULFATE TRANSPORTER"/>
    <property type="match status" value="1"/>
</dbReference>
<evidence type="ECO:0000256" key="3">
    <source>
        <dbReference type="ARBA" id="ARBA00022989"/>
    </source>
</evidence>
<feature type="domain" description="SLC26A/SulP transporter" evidence="6">
    <location>
        <begin position="48"/>
        <end position="202"/>
    </location>
</feature>
<evidence type="ECO:0000256" key="4">
    <source>
        <dbReference type="ARBA" id="ARBA00023136"/>
    </source>
</evidence>
<evidence type="ECO:0000256" key="2">
    <source>
        <dbReference type="ARBA" id="ARBA00022692"/>
    </source>
</evidence>
<keyword evidence="2 5" id="KW-0812">Transmembrane</keyword>
<evidence type="ECO:0000256" key="1">
    <source>
        <dbReference type="ARBA" id="ARBA00004141"/>
    </source>
</evidence>
<dbReference type="Bgee" id="ENSMODG00000007528">
    <property type="expression patterns" value="Expressed in adult mammalian kidney and 13 other cell types or tissues"/>
</dbReference>
<keyword evidence="4 5" id="KW-0472">Membrane</keyword>
<organism evidence="7 8">
    <name type="scientific">Monodelphis domestica</name>
    <name type="common">Gray short-tailed opossum</name>
    <dbReference type="NCBI Taxonomy" id="13616"/>
    <lineage>
        <taxon>Eukaryota</taxon>
        <taxon>Metazoa</taxon>
        <taxon>Chordata</taxon>
        <taxon>Craniata</taxon>
        <taxon>Vertebrata</taxon>
        <taxon>Euteleostomi</taxon>
        <taxon>Mammalia</taxon>
        <taxon>Metatheria</taxon>
        <taxon>Didelphimorphia</taxon>
        <taxon>Didelphidae</taxon>
        <taxon>Monodelphis</taxon>
    </lineage>
</organism>
<evidence type="ECO:0000259" key="6">
    <source>
        <dbReference type="Pfam" id="PF00916"/>
    </source>
</evidence>
<gene>
    <name evidence="7" type="primary">SLC26A7</name>
</gene>
<evidence type="ECO:0000313" key="8">
    <source>
        <dbReference type="Proteomes" id="UP000002280"/>
    </source>
</evidence>
<reference evidence="7 8" key="1">
    <citation type="journal article" date="2007" name="Nature">
        <title>Genome of the marsupial Monodelphis domestica reveals innovation in non-coding sequences.</title>
        <authorList>
            <person name="Mikkelsen T.S."/>
            <person name="Wakefield M.J."/>
            <person name="Aken B."/>
            <person name="Amemiya C.T."/>
            <person name="Chang J.L."/>
            <person name="Duke S."/>
            <person name="Garber M."/>
            <person name="Gentles A.J."/>
            <person name="Goodstadt L."/>
            <person name="Heger A."/>
            <person name="Jurka J."/>
            <person name="Kamal M."/>
            <person name="Mauceli E."/>
            <person name="Searle S.M."/>
            <person name="Sharpe T."/>
            <person name="Baker M.L."/>
            <person name="Batzer M.A."/>
            <person name="Benos P.V."/>
            <person name="Belov K."/>
            <person name="Clamp M."/>
            <person name="Cook A."/>
            <person name="Cuff J."/>
            <person name="Das R."/>
            <person name="Davidow L."/>
            <person name="Deakin J.E."/>
            <person name="Fazzari M.J."/>
            <person name="Glass J.L."/>
            <person name="Grabherr M."/>
            <person name="Greally J.M."/>
            <person name="Gu W."/>
            <person name="Hore T.A."/>
            <person name="Huttley G.A."/>
            <person name="Kleber M."/>
            <person name="Jirtle R.L."/>
            <person name="Koina E."/>
            <person name="Lee J.T."/>
            <person name="Mahony S."/>
            <person name="Marra M.A."/>
            <person name="Miller R.D."/>
            <person name="Nicholls R.D."/>
            <person name="Oda M."/>
            <person name="Papenfuss A.T."/>
            <person name="Parra Z.E."/>
            <person name="Pollock D.D."/>
            <person name="Ray D.A."/>
            <person name="Schein J.E."/>
            <person name="Speed T.P."/>
            <person name="Thompson K."/>
            <person name="VandeBerg J.L."/>
            <person name="Wade C.M."/>
            <person name="Walker J.A."/>
            <person name="Waters P.D."/>
            <person name="Webber C."/>
            <person name="Weidman J.R."/>
            <person name="Xie X."/>
            <person name="Zody M.C."/>
            <person name="Baldwin J."/>
            <person name="Abdouelleil A."/>
            <person name="Abdulkadir J."/>
            <person name="Abebe A."/>
            <person name="Abera B."/>
            <person name="Abreu J."/>
            <person name="Acer S.C."/>
            <person name="Aftuck L."/>
            <person name="Alexander A."/>
            <person name="An P."/>
            <person name="Anderson E."/>
            <person name="Anderson S."/>
            <person name="Arachi H."/>
            <person name="Azer M."/>
            <person name="Bachantsang P."/>
            <person name="Barry A."/>
            <person name="Bayul T."/>
            <person name="Berlin A."/>
            <person name="Bessette D."/>
            <person name="Bloom T."/>
            <person name="Bloom T."/>
            <person name="Boguslavskiy L."/>
            <person name="Bonnet C."/>
            <person name="Boukhgalter B."/>
            <person name="Bourzgui I."/>
            <person name="Brown A."/>
            <person name="Cahill P."/>
            <person name="Channer S."/>
            <person name="Cheshatsang Y."/>
            <person name="Chuda L."/>
            <person name="Citroen M."/>
            <person name="Collymore A."/>
            <person name="Cooke P."/>
            <person name="Costello M."/>
            <person name="D'Aco K."/>
            <person name="Daza R."/>
            <person name="De Haan G."/>
            <person name="DeGray S."/>
            <person name="DeMaso C."/>
            <person name="Dhargay N."/>
            <person name="Dooley K."/>
            <person name="Dooley E."/>
            <person name="Doricent M."/>
            <person name="Dorje P."/>
            <person name="Dorjee K."/>
            <person name="Dupes A."/>
            <person name="Elong R."/>
            <person name="Falk J."/>
            <person name="Farina A."/>
            <person name="Faro S."/>
            <person name="Ferguson D."/>
            <person name="Fisher S."/>
            <person name="Foley C.D."/>
            <person name="Franke A."/>
            <person name="Friedrich D."/>
            <person name="Gadbois L."/>
            <person name="Gearin G."/>
            <person name="Gearin C.R."/>
            <person name="Giannoukos G."/>
            <person name="Goode T."/>
            <person name="Graham J."/>
            <person name="Grandbois E."/>
            <person name="Grewal S."/>
            <person name="Gyaltsen K."/>
            <person name="Hafez N."/>
            <person name="Hagos B."/>
            <person name="Hall J."/>
            <person name="Henson C."/>
            <person name="Hollinger A."/>
            <person name="Honan T."/>
            <person name="Huard M.D."/>
            <person name="Hughes L."/>
            <person name="Hurhula B."/>
            <person name="Husby M.E."/>
            <person name="Kamat A."/>
            <person name="Kanga B."/>
            <person name="Kashin S."/>
            <person name="Khazanovich D."/>
            <person name="Kisner P."/>
            <person name="Lance K."/>
            <person name="Lara M."/>
            <person name="Lee W."/>
            <person name="Lennon N."/>
            <person name="Letendre F."/>
            <person name="LeVine R."/>
            <person name="Lipovsky A."/>
            <person name="Liu X."/>
            <person name="Liu J."/>
            <person name="Liu S."/>
            <person name="Lokyitsang T."/>
            <person name="Lokyitsang Y."/>
            <person name="Lubonja R."/>
            <person name="Lui A."/>
            <person name="MacDonald P."/>
            <person name="Magnisalis V."/>
            <person name="Maru K."/>
            <person name="Matthews C."/>
            <person name="McCusker W."/>
            <person name="McDonough S."/>
            <person name="Mehta T."/>
            <person name="Meldrim J."/>
            <person name="Meneus L."/>
            <person name="Mihai O."/>
            <person name="Mihalev A."/>
            <person name="Mihova T."/>
            <person name="Mittelman R."/>
            <person name="Mlenga V."/>
            <person name="Montmayeur A."/>
            <person name="Mulrain L."/>
            <person name="Navidi A."/>
            <person name="Naylor J."/>
            <person name="Negash T."/>
            <person name="Nguyen T."/>
            <person name="Nguyen N."/>
            <person name="Nicol R."/>
            <person name="Norbu C."/>
            <person name="Norbu N."/>
            <person name="Novod N."/>
            <person name="O'Neill B."/>
            <person name="Osman S."/>
            <person name="Markiewicz E."/>
            <person name="Oyono O.L."/>
            <person name="Patti C."/>
            <person name="Phunkhang P."/>
            <person name="Pierre F."/>
            <person name="Priest M."/>
            <person name="Raghuraman S."/>
            <person name="Rege F."/>
            <person name="Reyes R."/>
            <person name="Rise C."/>
            <person name="Rogov P."/>
            <person name="Ross K."/>
            <person name="Ryan E."/>
            <person name="Settipalli S."/>
            <person name="Shea T."/>
            <person name="Sherpa N."/>
            <person name="Shi L."/>
            <person name="Shih D."/>
            <person name="Sparrow T."/>
            <person name="Spaulding J."/>
            <person name="Stalker J."/>
            <person name="Stange-Thomann N."/>
            <person name="Stavropoulos S."/>
            <person name="Stone C."/>
            <person name="Strader C."/>
            <person name="Tesfaye S."/>
            <person name="Thomson T."/>
            <person name="Thoulutsang Y."/>
            <person name="Thoulutsang D."/>
            <person name="Topham K."/>
            <person name="Topping I."/>
            <person name="Tsamla T."/>
            <person name="Vassiliev H."/>
            <person name="Vo A."/>
            <person name="Wangchuk T."/>
            <person name="Wangdi T."/>
            <person name="Weiand M."/>
            <person name="Wilkinson J."/>
            <person name="Wilson A."/>
            <person name="Yadav S."/>
            <person name="Young G."/>
            <person name="Yu Q."/>
            <person name="Zembek L."/>
            <person name="Zhong D."/>
            <person name="Zimmer A."/>
            <person name="Zwirko Z."/>
            <person name="Jaffe D.B."/>
            <person name="Alvarez P."/>
            <person name="Brockman W."/>
            <person name="Butler J."/>
            <person name="Chin C."/>
            <person name="Gnerre S."/>
            <person name="MacCallum I."/>
            <person name="Graves J.A."/>
            <person name="Ponting C.P."/>
            <person name="Breen M."/>
            <person name="Samollow P.B."/>
            <person name="Lander E.S."/>
            <person name="Lindblad-Toh K."/>
        </authorList>
    </citation>
    <scope>NUCLEOTIDE SEQUENCE [LARGE SCALE GENOMIC DNA]</scope>
</reference>
<reference evidence="7" key="2">
    <citation type="submission" date="2025-08" db="UniProtKB">
        <authorList>
            <consortium name="Ensembl"/>
        </authorList>
    </citation>
    <scope>IDENTIFICATION</scope>
</reference>
<comment type="subcellular location">
    <subcellularLocation>
        <location evidence="1">Membrane</location>
        <topology evidence="1">Multi-pass membrane protein</topology>
    </subcellularLocation>
</comment>
<dbReference type="Ensembl" id="ENSMODT00000057084.1">
    <property type="protein sequence ID" value="ENSMODP00000053151.1"/>
    <property type="gene ID" value="ENSMODG00000007528.4"/>
</dbReference>
<accession>A0A5F8H188</accession>
<dbReference type="Proteomes" id="UP000002280">
    <property type="component" value="Chromosome 3"/>
</dbReference>
<dbReference type="InterPro" id="IPR001902">
    <property type="entry name" value="SLC26A/SulP_fam"/>
</dbReference>
<name>A0A5F8H188_MONDO</name>
<proteinExistence type="predicted"/>
<keyword evidence="3 5" id="KW-1133">Transmembrane helix</keyword>
<keyword evidence="8" id="KW-1185">Reference proteome</keyword>
<dbReference type="GO" id="GO:0055085">
    <property type="term" value="P:transmembrane transport"/>
    <property type="evidence" value="ECO:0007669"/>
    <property type="project" value="InterPro"/>
</dbReference>
<evidence type="ECO:0000256" key="5">
    <source>
        <dbReference type="SAM" id="Phobius"/>
    </source>
</evidence>
<feature type="transmembrane region" description="Helical" evidence="5">
    <location>
        <begin position="145"/>
        <end position="165"/>
    </location>
</feature>